<gene>
    <name evidence="2" type="ORF">ICC18_05990</name>
</gene>
<sequence length="127" mass="14642">MNKKAFYLFLVGWALLASHNFDSLILYGFDPFPLAEMVPYALIAAFWFRMKPWLTPILVLLFALLELNHTIKNHMPRLFEEGLGRTTFTGLFYDLGATVWFLLSLYLLFMLLKNKSLSRSAGKESSV</sequence>
<feature type="transmembrane region" description="Helical" evidence="1">
    <location>
        <begin position="91"/>
        <end position="112"/>
    </location>
</feature>
<keyword evidence="1" id="KW-1133">Transmembrane helix</keyword>
<name>A0A926KNV2_9BACL</name>
<evidence type="ECO:0000256" key="1">
    <source>
        <dbReference type="SAM" id="Phobius"/>
    </source>
</evidence>
<dbReference type="Proteomes" id="UP000650466">
    <property type="component" value="Unassembled WGS sequence"/>
</dbReference>
<evidence type="ECO:0000313" key="2">
    <source>
        <dbReference type="EMBL" id="MBD0379658.1"/>
    </source>
</evidence>
<feature type="transmembrane region" description="Helical" evidence="1">
    <location>
        <begin position="53"/>
        <end position="71"/>
    </location>
</feature>
<proteinExistence type="predicted"/>
<keyword evidence="3" id="KW-1185">Reference proteome</keyword>
<keyword evidence="1" id="KW-0812">Transmembrane</keyword>
<keyword evidence="1" id="KW-0472">Membrane</keyword>
<comment type="caution">
    <text evidence="2">The sequence shown here is derived from an EMBL/GenBank/DDBJ whole genome shotgun (WGS) entry which is preliminary data.</text>
</comment>
<accession>A0A926KNV2</accession>
<dbReference type="EMBL" id="JACVVD010000002">
    <property type="protein sequence ID" value="MBD0379658.1"/>
    <property type="molecule type" value="Genomic_DNA"/>
</dbReference>
<reference evidence="2" key="1">
    <citation type="submission" date="2020-09" db="EMBL/GenBank/DDBJ databases">
        <title>Draft Genome Sequence of Paenibacillus sp. WST5.</title>
        <authorList>
            <person name="Bao Z."/>
        </authorList>
    </citation>
    <scope>NUCLEOTIDE SEQUENCE</scope>
    <source>
        <strain evidence="2">WST5</strain>
    </source>
</reference>
<dbReference type="AlphaFoldDB" id="A0A926KNV2"/>
<protein>
    <submittedName>
        <fullName evidence="2">Uncharacterized protein</fullName>
    </submittedName>
</protein>
<organism evidence="2 3">
    <name type="scientific">Paenibacillus sedimenti</name>
    <dbReference type="NCBI Taxonomy" id="2770274"/>
    <lineage>
        <taxon>Bacteria</taxon>
        <taxon>Bacillati</taxon>
        <taxon>Bacillota</taxon>
        <taxon>Bacilli</taxon>
        <taxon>Bacillales</taxon>
        <taxon>Paenibacillaceae</taxon>
        <taxon>Paenibacillus</taxon>
    </lineage>
</organism>
<dbReference type="RefSeq" id="WP_188173461.1">
    <property type="nucleotide sequence ID" value="NZ_JACVVD010000002.1"/>
</dbReference>
<evidence type="ECO:0000313" key="3">
    <source>
        <dbReference type="Proteomes" id="UP000650466"/>
    </source>
</evidence>